<evidence type="ECO:0000313" key="15">
    <source>
        <dbReference type="EMBL" id="KAI3404658.2"/>
    </source>
</evidence>
<dbReference type="GeneID" id="73380171"/>
<dbReference type="SUPFAM" id="SSF48225">
    <property type="entry name" value="Seven-hairpin glycosidases"/>
    <property type="match status" value="1"/>
</dbReference>
<keyword evidence="14" id="KW-0812">Transmembrane</keyword>
<dbReference type="Pfam" id="PF01532">
    <property type="entry name" value="Glyco_hydro_47"/>
    <property type="match status" value="1"/>
</dbReference>
<organism evidence="15 16">
    <name type="scientific">Candida oxycetoniae</name>
    <dbReference type="NCBI Taxonomy" id="497107"/>
    <lineage>
        <taxon>Eukaryota</taxon>
        <taxon>Fungi</taxon>
        <taxon>Dikarya</taxon>
        <taxon>Ascomycota</taxon>
        <taxon>Saccharomycotina</taxon>
        <taxon>Pichiomycetes</taxon>
        <taxon>Debaryomycetaceae</taxon>
        <taxon>Candida/Lodderomyces clade</taxon>
        <taxon>Candida</taxon>
    </lineage>
</organism>
<feature type="active site" evidence="10">
    <location>
        <position position="447"/>
    </location>
</feature>
<dbReference type="GO" id="GO:0036503">
    <property type="term" value="P:ERAD pathway"/>
    <property type="evidence" value="ECO:0007669"/>
    <property type="project" value="UniProtKB-ARBA"/>
</dbReference>
<evidence type="ECO:0000256" key="3">
    <source>
        <dbReference type="ARBA" id="ARBA00007658"/>
    </source>
</evidence>
<keyword evidence="16" id="KW-1185">Reference proteome</keyword>
<dbReference type="Gene3D" id="1.50.10.10">
    <property type="match status" value="1"/>
</dbReference>
<protein>
    <recommendedName>
        <fullName evidence="13">alpha-1,2-Mannosidase</fullName>
        <ecNumber evidence="13">3.2.1.-</ecNumber>
    </recommendedName>
</protein>
<feature type="active site" evidence="10">
    <location>
        <position position="298"/>
    </location>
</feature>
<evidence type="ECO:0000256" key="5">
    <source>
        <dbReference type="ARBA" id="ARBA00022801"/>
    </source>
</evidence>
<proteinExistence type="inferred from homology"/>
<name>A0AAI9SXP3_9ASCO</name>
<evidence type="ECO:0000256" key="8">
    <source>
        <dbReference type="ARBA" id="ARBA00047669"/>
    </source>
</evidence>
<reference evidence="15" key="1">
    <citation type="journal article" date="2022" name="DNA Res.">
        <title>Genome analysis of five recently described species of the CUG-Ser clade uncovers Candida theae as a new hybrid lineage with pathogenic potential in the Candida parapsilosis species complex.</title>
        <authorList>
            <person name="Mixao V."/>
            <person name="Del Olmo V."/>
            <person name="Hegedusova E."/>
            <person name="Saus E."/>
            <person name="Pryszcz L."/>
            <person name="Cillingova A."/>
            <person name="Nosek J."/>
            <person name="Gabaldon T."/>
        </authorList>
    </citation>
    <scope>NUCLEOTIDE SEQUENCE</scope>
    <source>
        <strain evidence="15">CBS 10844</strain>
    </source>
</reference>
<keyword evidence="5 13" id="KW-0378">Hydrolase</keyword>
<dbReference type="GO" id="GO:0005509">
    <property type="term" value="F:calcium ion binding"/>
    <property type="evidence" value="ECO:0007669"/>
    <property type="project" value="InterPro"/>
</dbReference>
<evidence type="ECO:0000256" key="14">
    <source>
        <dbReference type="SAM" id="Phobius"/>
    </source>
</evidence>
<dbReference type="GO" id="GO:0004571">
    <property type="term" value="F:mannosyl-oligosaccharide 1,2-alpha-mannosidase activity"/>
    <property type="evidence" value="ECO:0007669"/>
    <property type="project" value="UniProtKB-EC"/>
</dbReference>
<comment type="caution">
    <text evidence="15">The sequence shown here is derived from an EMBL/GenBank/DDBJ whole genome shotgun (WGS) entry which is preliminary data.</text>
</comment>
<dbReference type="AlphaFoldDB" id="A0AAI9SXP3"/>
<keyword evidence="13" id="KW-0326">Glycosidase</keyword>
<evidence type="ECO:0000256" key="10">
    <source>
        <dbReference type="PIRSR" id="PIRSR601382-1"/>
    </source>
</evidence>
<gene>
    <name evidence="15" type="ORF">KGF56_002554</name>
</gene>
<dbReference type="InterPro" id="IPR001382">
    <property type="entry name" value="Glyco_hydro_47"/>
</dbReference>
<comment type="pathway">
    <text evidence="2">Protein modification; protein glycosylation.</text>
</comment>
<dbReference type="InterPro" id="IPR050749">
    <property type="entry name" value="Glycosyl_Hydrolase_47"/>
</dbReference>
<comment type="similarity">
    <text evidence="3 13">Belongs to the glycosyl hydrolase 47 family.</text>
</comment>
<comment type="catalytic activity">
    <reaction evidence="8">
        <text>N(4)-(alpha-D-Man-(1-&gt;2)-alpha-D-Man-(1-&gt;2)-alpha-D-Man-(1-&gt;3)-[alpha-D-Man-(1-&gt;3)-[alpha-D-Man-(1-&gt;2)-alpha-D-Man-(1-&gt;6)]-alpha-D-Man-(1-&gt;6)]-beta-D-Man-(1-&gt;4)-beta-D-GlcNAc-(1-&gt;4)-beta-D-GlcNAc)-L-asparaginyl-[protein] (N-glucan mannose isomer 8A1,2,3B1,3) + 3 H2O = N(4)-(alpha-D-Man-(1-&gt;3)-[alpha-D-Man-(1-&gt;3)-[alpha-D-Man-(1-&gt;6)]-alpha-D-Man-(1-&gt;6)]-beta-D-Man-(1-&gt;4)-beta-D-GlcNAc-(1-&gt;4)-beta-D-GlcNAc)-L-asparaginyl-[protein] (N-glucan mannose isomer 5A1,2) + 3 beta-D-mannose</text>
        <dbReference type="Rhea" id="RHEA:56028"/>
        <dbReference type="Rhea" id="RHEA-COMP:14358"/>
        <dbReference type="Rhea" id="RHEA-COMP:14367"/>
        <dbReference type="ChEBI" id="CHEBI:15377"/>
        <dbReference type="ChEBI" id="CHEBI:28563"/>
        <dbReference type="ChEBI" id="CHEBI:59087"/>
        <dbReference type="ChEBI" id="CHEBI:60628"/>
        <dbReference type="EC" id="3.2.1.113"/>
    </reaction>
</comment>
<dbReference type="EMBL" id="JAHUZD010000090">
    <property type="protein sequence ID" value="KAI3404658.2"/>
    <property type="molecule type" value="Genomic_DNA"/>
</dbReference>
<dbReference type="InterPro" id="IPR012341">
    <property type="entry name" value="6hp_glycosidase-like_sf"/>
</dbReference>
<comment type="cofactor">
    <cofactor evidence="1 11">
        <name>Ca(2+)</name>
        <dbReference type="ChEBI" id="CHEBI:29108"/>
    </cofactor>
</comment>
<keyword evidence="14" id="KW-1133">Transmembrane helix</keyword>
<sequence>MSFNFEKVTLGNTFKDKPTSKSLPLFYKNKAPFTPSNNKQKRKVMLLKGFIFSVALYILYFLVSREFSPKFQILSNEIDWKAAQQEVRKATLDSWHTYEKYGWGTDVYHPLSERGENMGPKPLGWMIVDSIDTLMIMGCQEEVERAQKWIKNDLNYKFDYYVNNFETTIRMLGGLLSAFHLSGEDLYLDKAVGLANSLHGAYDTPSGIPYSSVNLKTGVGIKNHVDNGASSTAEAATVQLELRYLAKLTGEVDWWKISEKVMKVLESNKPKDGLVPIYVSTDTGKFQGSLIRLGSRGDSYYEYLVKQYLQTKEKETVYYDMYREAIDGIRSKLLRKSYPNGLWFIGELDRGVFSSKMDHLVCFLGGTLAVGATNGLPLSKAKEKEWWNKKREEDFEFGEELTKTCYMMYKETELGLSPEIVVFNEDESIERDFTIKKADTHNLMRPETVESIFYLYRLTGDLKYRKWGYEIFQSFMKYAKIVNKNGDISFASLQDVTSLDNEGSPKLRDNTESFWFAETLKYLYLLFDDTNKVPLDQYVFNTEAHPFPKFDLNEHLKTGWKRS</sequence>
<comment type="catalytic activity">
    <reaction evidence="9">
        <text>N(4)-(alpha-D-Man-(1-&gt;2)-alpha-D-Man-(1-&gt;2)-alpha-D-Man-(1-&gt;3)-[alpha-D-Man-(1-&gt;2)-alpha-D-Man-(1-&gt;3)-[alpha-D-Man-(1-&gt;2)-alpha-D-Man-(1-&gt;6)]-alpha-D-Man-(1-&gt;6)]-beta-D-Man-(1-&gt;4)-beta-D-GlcNAc-(1-&gt;4)-beta-D-GlcNAc)-L-asparaginyl-[protein] (N-glucan mannose isomer 9A1,2,3B1,2,3) + 4 H2O = N(4)-(alpha-D-Man-(1-&gt;3)-[alpha-D-Man-(1-&gt;3)-[alpha-D-Man-(1-&gt;6)]-alpha-D-Man-(1-&gt;6)]-beta-D-Man-(1-&gt;4)-beta-D-GlcNAc-(1-&gt;4)-beta-D-GlcNAc)-L-asparaginyl-[protein] (N-glucan mannose isomer 5A1,2) + 4 beta-D-mannose</text>
        <dbReference type="Rhea" id="RHEA:56008"/>
        <dbReference type="Rhea" id="RHEA-COMP:14356"/>
        <dbReference type="Rhea" id="RHEA-COMP:14367"/>
        <dbReference type="ChEBI" id="CHEBI:15377"/>
        <dbReference type="ChEBI" id="CHEBI:28563"/>
        <dbReference type="ChEBI" id="CHEBI:59087"/>
        <dbReference type="ChEBI" id="CHEBI:139493"/>
        <dbReference type="EC" id="3.2.1.113"/>
    </reaction>
</comment>
<feature type="transmembrane region" description="Helical" evidence="14">
    <location>
        <begin position="45"/>
        <end position="63"/>
    </location>
</feature>
<keyword evidence="6 11" id="KW-0106">Calcium</keyword>
<evidence type="ECO:0000256" key="2">
    <source>
        <dbReference type="ARBA" id="ARBA00004922"/>
    </source>
</evidence>
<evidence type="ECO:0000256" key="13">
    <source>
        <dbReference type="RuleBase" id="RU361193"/>
    </source>
</evidence>
<dbReference type="GO" id="GO:0016020">
    <property type="term" value="C:membrane"/>
    <property type="evidence" value="ECO:0007669"/>
    <property type="project" value="InterPro"/>
</dbReference>
<keyword evidence="7 12" id="KW-1015">Disulfide bond</keyword>
<accession>A0AAI9SXP3</accession>
<feature type="active site" description="Proton donor" evidence="10">
    <location>
        <position position="166"/>
    </location>
</feature>
<feature type="active site" description="Proton donor" evidence="10">
    <location>
        <position position="419"/>
    </location>
</feature>
<dbReference type="Proteomes" id="UP001202479">
    <property type="component" value="Unassembled WGS sequence"/>
</dbReference>
<keyword evidence="4 11" id="KW-0479">Metal-binding</keyword>
<evidence type="ECO:0000313" key="16">
    <source>
        <dbReference type="Proteomes" id="UP001202479"/>
    </source>
</evidence>
<evidence type="ECO:0000256" key="7">
    <source>
        <dbReference type="ARBA" id="ARBA00023157"/>
    </source>
</evidence>
<dbReference type="RefSeq" id="XP_049180403.1">
    <property type="nucleotide sequence ID" value="XM_049323796.1"/>
</dbReference>
<evidence type="ECO:0000256" key="6">
    <source>
        <dbReference type="ARBA" id="ARBA00022837"/>
    </source>
</evidence>
<evidence type="ECO:0000256" key="11">
    <source>
        <dbReference type="PIRSR" id="PIRSR601382-2"/>
    </source>
</evidence>
<feature type="binding site" evidence="11">
    <location>
        <position position="542"/>
    </location>
    <ligand>
        <name>Ca(2+)</name>
        <dbReference type="ChEBI" id="CHEBI:29108"/>
    </ligand>
</feature>
<dbReference type="EC" id="3.2.1.-" evidence="13"/>
<evidence type="ECO:0000256" key="4">
    <source>
        <dbReference type="ARBA" id="ARBA00022723"/>
    </source>
</evidence>
<dbReference type="GO" id="GO:0005783">
    <property type="term" value="C:endoplasmic reticulum"/>
    <property type="evidence" value="ECO:0007669"/>
    <property type="project" value="TreeGrafter"/>
</dbReference>
<dbReference type="InterPro" id="IPR036026">
    <property type="entry name" value="Seven-hairpin_glycosidases"/>
</dbReference>
<evidence type="ECO:0000256" key="12">
    <source>
        <dbReference type="PIRSR" id="PIRSR601382-3"/>
    </source>
</evidence>
<dbReference type="PANTHER" id="PTHR11742:SF55">
    <property type="entry name" value="ENDOPLASMIC RETICULUM MANNOSYL-OLIGOSACCHARIDE 1,2-ALPHA-MANNOSIDASE"/>
    <property type="match status" value="1"/>
</dbReference>
<dbReference type="GO" id="GO:0005975">
    <property type="term" value="P:carbohydrate metabolic process"/>
    <property type="evidence" value="ECO:0007669"/>
    <property type="project" value="InterPro"/>
</dbReference>
<feature type="disulfide bond" evidence="12">
    <location>
        <begin position="362"/>
        <end position="405"/>
    </location>
</feature>
<dbReference type="PANTHER" id="PTHR11742">
    <property type="entry name" value="MANNOSYL-OLIGOSACCHARIDE ALPHA-1,2-MANNOSIDASE-RELATED"/>
    <property type="match status" value="1"/>
</dbReference>
<keyword evidence="14" id="KW-0472">Membrane</keyword>
<dbReference type="PRINTS" id="PR00747">
    <property type="entry name" value="GLYHDRLASE47"/>
</dbReference>
<evidence type="ECO:0000256" key="1">
    <source>
        <dbReference type="ARBA" id="ARBA00001913"/>
    </source>
</evidence>
<evidence type="ECO:0000256" key="9">
    <source>
        <dbReference type="ARBA" id="ARBA00048605"/>
    </source>
</evidence>